<keyword evidence="3" id="KW-0133">Cell shape</keyword>
<dbReference type="PANTHER" id="PTHR34138:SF1">
    <property type="entry name" value="CELL SHAPE-DETERMINING PROTEIN MREC"/>
    <property type="match status" value="1"/>
</dbReference>
<feature type="domain" description="Rod shape-determining protein MreC beta-barrel core" evidence="7">
    <location>
        <begin position="136"/>
        <end position="285"/>
    </location>
</feature>
<keyword evidence="5" id="KW-0175">Coiled coil</keyword>
<proteinExistence type="inferred from homology"/>
<gene>
    <name evidence="8" type="primary">mreC</name>
    <name evidence="8" type="ORF">IAA66_04490</name>
</gene>
<protein>
    <recommendedName>
        <fullName evidence="2">Cell shape-determining protein MreC</fullName>
    </recommendedName>
    <alternativeName>
        <fullName evidence="4">Cell shape protein MreC</fullName>
    </alternativeName>
</protein>
<dbReference type="InterPro" id="IPR055342">
    <property type="entry name" value="MreC_beta-barrel_core"/>
</dbReference>
<dbReference type="GO" id="GO:0008360">
    <property type="term" value="P:regulation of cell shape"/>
    <property type="evidence" value="ECO:0007669"/>
    <property type="project" value="UniProtKB-KW"/>
</dbReference>
<dbReference type="Proteomes" id="UP000886819">
    <property type="component" value="Unassembled WGS sequence"/>
</dbReference>
<name>A0A9D0YVP0_9FIRM</name>
<evidence type="ECO:0000259" key="7">
    <source>
        <dbReference type="Pfam" id="PF04085"/>
    </source>
</evidence>
<organism evidence="8 9">
    <name type="scientific">Candidatus Avichristensenella intestinipullorum</name>
    <dbReference type="NCBI Taxonomy" id="2840693"/>
    <lineage>
        <taxon>Bacteria</taxon>
        <taxon>Bacillati</taxon>
        <taxon>Bacillota</taxon>
        <taxon>Clostridia</taxon>
        <taxon>Candidatus Avichristensenella</taxon>
    </lineage>
</organism>
<dbReference type="Gene3D" id="2.40.10.340">
    <property type="entry name" value="Rod shape-determining protein MreC, domain 1"/>
    <property type="match status" value="1"/>
</dbReference>
<evidence type="ECO:0000256" key="6">
    <source>
        <dbReference type="SAM" id="MobiDB-lite"/>
    </source>
</evidence>
<dbReference type="NCBIfam" id="TIGR00219">
    <property type="entry name" value="mreC"/>
    <property type="match status" value="1"/>
</dbReference>
<evidence type="ECO:0000313" key="9">
    <source>
        <dbReference type="Proteomes" id="UP000886819"/>
    </source>
</evidence>
<dbReference type="PANTHER" id="PTHR34138">
    <property type="entry name" value="CELL SHAPE-DETERMINING PROTEIN MREC"/>
    <property type="match status" value="1"/>
</dbReference>
<dbReference type="Pfam" id="PF04085">
    <property type="entry name" value="MreC"/>
    <property type="match status" value="1"/>
</dbReference>
<evidence type="ECO:0000313" key="8">
    <source>
        <dbReference type="EMBL" id="HIQ62832.1"/>
    </source>
</evidence>
<sequence length="330" mass="36803">MRKRKRKWPRIMALVLVMLVLTGSVALMLVDSFAPDQTLIPQSLVKLPSNVVAAVLKPMQSAVSWVKNGISGYLESWKLSQTIEIEYNQLRAQNEELMYKSLLAEELEAENERLEKMLGVYDEYVAMEMNPIKASVTDKETGNWFQQFTIDKGAQQGIKEYMAVVNGDGLIGYISEVFETSAQVMSIVDSRASIGAIIQSSRDQGTIKGTLGLEEEPTCRMYYLPANVVPRPGDTVVTSGVGQPFPKGIRIGTVRESTRYLDENKHYVVVEPFVDFMHIEEVLVLIYEAPAEAMTEADDGQIDYVPQVLDTPRPQPSIGSQIEDPNLGAY</sequence>
<dbReference type="InterPro" id="IPR007221">
    <property type="entry name" value="MreC"/>
</dbReference>
<dbReference type="AlphaFoldDB" id="A0A9D0YVP0"/>
<reference evidence="8" key="1">
    <citation type="submission" date="2020-10" db="EMBL/GenBank/DDBJ databases">
        <authorList>
            <person name="Gilroy R."/>
        </authorList>
    </citation>
    <scope>NUCLEOTIDE SEQUENCE</scope>
    <source>
        <strain evidence="8">ChiHile30-977</strain>
    </source>
</reference>
<dbReference type="Gene3D" id="2.40.10.350">
    <property type="entry name" value="Rod shape-determining protein MreC, domain 2"/>
    <property type="match status" value="1"/>
</dbReference>
<dbReference type="GO" id="GO:0005886">
    <property type="term" value="C:plasma membrane"/>
    <property type="evidence" value="ECO:0007669"/>
    <property type="project" value="TreeGrafter"/>
</dbReference>
<comment type="caution">
    <text evidence="8">The sequence shown here is derived from an EMBL/GenBank/DDBJ whole genome shotgun (WGS) entry which is preliminary data.</text>
</comment>
<feature type="non-terminal residue" evidence="8">
    <location>
        <position position="330"/>
    </location>
</feature>
<evidence type="ECO:0000256" key="4">
    <source>
        <dbReference type="ARBA" id="ARBA00032089"/>
    </source>
</evidence>
<dbReference type="PIRSF" id="PIRSF038471">
    <property type="entry name" value="MreC"/>
    <property type="match status" value="1"/>
</dbReference>
<dbReference type="InterPro" id="IPR042175">
    <property type="entry name" value="Cell/Rod_MreC_2"/>
</dbReference>
<dbReference type="EMBL" id="DVFI01000067">
    <property type="protein sequence ID" value="HIQ62832.1"/>
    <property type="molecule type" value="Genomic_DNA"/>
</dbReference>
<dbReference type="InterPro" id="IPR042177">
    <property type="entry name" value="Cell/Rod_1"/>
</dbReference>
<evidence type="ECO:0000256" key="3">
    <source>
        <dbReference type="ARBA" id="ARBA00022960"/>
    </source>
</evidence>
<comment type="similarity">
    <text evidence="1">Belongs to the MreC family.</text>
</comment>
<feature type="region of interest" description="Disordered" evidence="6">
    <location>
        <begin position="309"/>
        <end position="330"/>
    </location>
</feature>
<reference evidence="8" key="2">
    <citation type="journal article" date="2021" name="PeerJ">
        <title>Extensive microbial diversity within the chicken gut microbiome revealed by metagenomics and culture.</title>
        <authorList>
            <person name="Gilroy R."/>
            <person name="Ravi A."/>
            <person name="Getino M."/>
            <person name="Pursley I."/>
            <person name="Horton D.L."/>
            <person name="Alikhan N.F."/>
            <person name="Baker D."/>
            <person name="Gharbi K."/>
            <person name="Hall N."/>
            <person name="Watson M."/>
            <person name="Adriaenssens E.M."/>
            <person name="Foster-Nyarko E."/>
            <person name="Jarju S."/>
            <person name="Secka A."/>
            <person name="Antonio M."/>
            <person name="Oren A."/>
            <person name="Chaudhuri R.R."/>
            <person name="La Ragione R."/>
            <person name="Hildebrand F."/>
            <person name="Pallen M.J."/>
        </authorList>
    </citation>
    <scope>NUCLEOTIDE SEQUENCE</scope>
    <source>
        <strain evidence="8">ChiHile30-977</strain>
    </source>
</reference>
<feature type="coiled-coil region" evidence="5">
    <location>
        <begin position="80"/>
        <end position="124"/>
    </location>
</feature>
<evidence type="ECO:0000256" key="5">
    <source>
        <dbReference type="SAM" id="Coils"/>
    </source>
</evidence>
<evidence type="ECO:0000256" key="1">
    <source>
        <dbReference type="ARBA" id="ARBA00009369"/>
    </source>
</evidence>
<accession>A0A9D0YVP0</accession>
<evidence type="ECO:0000256" key="2">
    <source>
        <dbReference type="ARBA" id="ARBA00013855"/>
    </source>
</evidence>